<accession>A0ABS2R5Q9</accession>
<evidence type="ECO:0000256" key="1">
    <source>
        <dbReference type="ARBA" id="ARBA00001933"/>
    </source>
</evidence>
<organism evidence="5 6">
    <name type="scientific">Siminovitchia thermophila</name>
    <dbReference type="NCBI Taxonomy" id="1245522"/>
    <lineage>
        <taxon>Bacteria</taxon>
        <taxon>Bacillati</taxon>
        <taxon>Bacillota</taxon>
        <taxon>Bacilli</taxon>
        <taxon>Bacillales</taxon>
        <taxon>Bacillaceae</taxon>
        <taxon>Siminovitchia</taxon>
    </lineage>
</organism>
<dbReference type="Pfam" id="PF00291">
    <property type="entry name" value="PALP"/>
    <property type="match status" value="1"/>
</dbReference>
<reference evidence="5 6" key="1">
    <citation type="submission" date="2021-01" db="EMBL/GenBank/DDBJ databases">
        <title>Genomic Encyclopedia of Type Strains, Phase IV (KMG-IV): sequencing the most valuable type-strain genomes for metagenomic binning, comparative biology and taxonomic classification.</title>
        <authorList>
            <person name="Goeker M."/>
        </authorList>
    </citation>
    <scope>NUCLEOTIDE SEQUENCE [LARGE SCALE GENOMIC DNA]</scope>
    <source>
        <strain evidence="5 6">DSM 105453</strain>
    </source>
</reference>
<dbReference type="NCBIfam" id="NF005680">
    <property type="entry name" value="PRK07476.1"/>
    <property type="match status" value="1"/>
</dbReference>
<dbReference type="SUPFAM" id="SSF53686">
    <property type="entry name" value="Tryptophan synthase beta subunit-like PLP-dependent enzymes"/>
    <property type="match status" value="1"/>
</dbReference>
<evidence type="ECO:0000313" key="5">
    <source>
        <dbReference type="EMBL" id="MBM7714238.1"/>
    </source>
</evidence>
<dbReference type="CDD" id="cd01562">
    <property type="entry name" value="Thr-dehyd"/>
    <property type="match status" value="1"/>
</dbReference>
<name>A0ABS2R5Q9_9BACI</name>
<dbReference type="EC" id="4.3.1.19" evidence="5"/>
<keyword evidence="6" id="KW-1185">Reference proteome</keyword>
<dbReference type="EMBL" id="JAFBFH010000006">
    <property type="protein sequence ID" value="MBM7714238.1"/>
    <property type="molecule type" value="Genomic_DNA"/>
</dbReference>
<dbReference type="Proteomes" id="UP000823485">
    <property type="component" value="Unassembled WGS sequence"/>
</dbReference>
<dbReference type="GO" id="GO:0004794">
    <property type="term" value="F:threonine deaminase activity"/>
    <property type="evidence" value="ECO:0007669"/>
    <property type="project" value="UniProtKB-EC"/>
</dbReference>
<dbReference type="PANTHER" id="PTHR48078:SF6">
    <property type="entry name" value="L-THREONINE DEHYDRATASE CATABOLIC TDCB"/>
    <property type="match status" value="1"/>
</dbReference>
<evidence type="ECO:0000259" key="4">
    <source>
        <dbReference type="Pfam" id="PF00291"/>
    </source>
</evidence>
<proteinExistence type="predicted"/>
<dbReference type="InterPro" id="IPR001926">
    <property type="entry name" value="TrpB-like_PALP"/>
</dbReference>
<evidence type="ECO:0000256" key="3">
    <source>
        <dbReference type="ARBA" id="ARBA00023239"/>
    </source>
</evidence>
<dbReference type="InterPro" id="IPR036052">
    <property type="entry name" value="TrpB-like_PALP_sf"/>
</dbReference>
<protein>
    <submittedName>
        <fullName evidence="5">Threonine dehydratase</fullName>
        <ecNumber evidence="5">4.3.1.19</ecNumber>
    </submittedName>
</protein>
<comment type="cofactor">
    <cofactor evidence="1">
        <name>pyridoxal 5'-phosphate</name>
        <dbReference type="ChEBI" id="CHEBI:597326"/>
    </cofactor>
</comment>
<sequence length="331" mass="35995">MDQTSMRKQMTLQLILEAKKRVYQVVKPTPFFQSIQLSEQYGSSVYLKLENFHEIGAFKVRGAANKILQLSNEEQKRGVATFSTGNHGLAVAYVAKKRGISATVCISNRVPKAKVDAIRRMGAHVEIVGEGQDDAETYCYELEEKYGLTVIKPFDDSAIIAGQGTIGLEMAAEEPDIDVVVIPISGGGLFAGVATALKLYNPKIKTIGVSMERSPVMFESIRAGKPVILKEQPTLADSLLGGIGLDNTYTFEIVKQLVDDFVLVSEEEIAEAMGFMADEHRMIVEGAAATGVAALLNKKIDVTGMKAGMIITGNNVDLSVISKVIQDYQRK</sequence>
<dbReference type="InterPro" id="IPR050147">
    <property type="entry name" value="Ser/Thr_Dehydratase"/>
</dbReference>
<evidence type="ECO:0000256" key="2">
    <source>
        <dbReference type="ARBA" id="ARBA00022898"/>
    </source>
</evidence>
<dbReference type="Gene3D" id="3.40.50.1100">
    <property type="match status" value="2"/>
</dbReference>
<evidence type="ECO:0000313" key="6">
    <source>
        <dbReference type="Proteomes" id="UP000823485"/>
    </source>
</evidence>
<comment type="caution">
    <text evidence="5">The sequence shown here is derived from an EMBL/GenBank/DDBJ whole genome shotgun (WGS) entry which is preliminary data.</text>
</comment>
<dbReference type="PANTHER" id="PTHR48078">
    <property type="entry name" value="THREONINE DEHYDRATASE, MITOCHONDRIAL-RELATED"/>
    <property type="match status" value="1"/>
</dbReference>
<feature type="domain" description="Tryptophan synthase beta chain-like PALP" evidence="4">
    <location>
        <begin position="24"/>
        <end position="313"/>
    </location>
</feature>
<keyword evidence="2" id="KW-0663">Pyridoxal phosphate</keyword>
<gene>
    <name evidence="5" type="ORF">JOC94_001210</name>
</gene>
<keyword evidence="3 5" id="KW-0456">Lyase</keyword>